<organism evidence="3 4">
    <name type="scientific">Gluconacetobacter takamatsuzukensis</name>
    <dbReference type="NCBI Taxonomy" id="1286190"/>
    <lineage>
        <taxon>Bacteria</taxon>
        <taxon>Pseudomonadati</taxon>
        <taxon>Pseudomonadota</taxon>
        <taxon>Alphaproteobacteria</taxon>
        <taxon>Acetobacterales</taxon>
        <taxon>Acetobacteraceae</taxon>
        <taxon>Gluconacetobacter</taxon>
    </lineage>
</organism>
<comment type="caution">
    <text evidence="3">The sequence shown here is derived from an EMBL/GenBank/DDBJ whole genome shotgun (WGS) entry which is preliminary data.</text>
</comment>
<evidence type="ECO:0000256" key="2">
    <source>
        <dbReference type="SAM" id="SignalP"/>
    </source>
</evidence>
<feature type="signal peptide" evidence="2">
    <location>
        <begin position="1"/>
        <end position="19"/>
    </location>
</feature>
<feature type="region of interest" description="Disordered" evidence="1">
    <location>
        <begin position="24"/>
        <end position="148"/>
    </location>
</feature>
<name>A0A7W4KFJ9_9PROT</name>
<protein>
    <submittedName>
        <fullName evidence="3">Uncharacterized protein</fullName>
    </submittedName>
</protein>
<proteinExistence type="predicted"/>
<keyword evidence="2" id="KW-0732">Signal</keyword>
<evidence type="ECO:0000256" key="1">
    <source>
        <dbReference type="SAM" id="MobiDB-lite"/>
    </source>
</evidence>
<reference evidence="3 4" key="1">
    <citation type="submission" date="2020-04" db="EMBL/GenBank/DDBJ databases">
        <title>Description of novel Gluconacetobacter.</title>
        <authorList>
            <person name="Sombolestani A."/>
        </authorList>
    </citation>
    <scope>NUCLEOTIDE SEQUENCE [LARGE SCALE GENOMIC DNA]</scope>
    <source>
        <strain evidence="3 4">LMG 27800</strain>
    </source>
</reference>
<evidence type="ECO:0000313" key="4">
    <source>
        <dbReference type="Proteomes" id="UP000540556"/>
    </source>
</evidence>
<gene>
    <name evidence="3" type="ORF">HLH27_13530</name>
</gene>
<evidence type="ECO:0000313" key="3">
    <source>
        <dbReference type="EMBL" id="MBB2206029.1"/>
    </source>
</evidence>
<dbReference type="RefSeq" id="WP_182950572.1">
    <property type="nucleotide sequence ID" value="NZ_JABEQK010000011.1"/>
</dbReference>
<dbReference type="Proteomes" id="UP000540556">
    <property type="component" value="Unassembled WGS sequence"/>
</dbReference>
<feature type="chain" id="PRO_5030761516" evidence="2">
    <location>
        <begin position="20"/>
        <end position="148"/>
    </location>
</feature>
<accession>A0A7W4KFJ9</accession>
<dbReference type="AlphaFoldDB" id="A0A7W4KFJ9"/>
<dbReference type="EMBL" id="JABEQK010000011">
    <property type="protein sequence ID" value="MBB2206029.1"/>
    <property type="molecule type" value="Genomic_DNA"/>
</dbReference>
<keyword evidence="4" id="KW-1185">Reference proteome</keyword>
<sequence>MRTIFVAGFCLLVAAGAHAQTVAPSGQTPLARMQEDEVSGSAHETVENAKKQPAPTPSAPASPSAMTPPSGGGYLQKDKKVPPSEKLSDWPQLKRDQVSPTPRAPCPGKADCKLVPMSRQDATKRLGHAPPGSETSPDRQGPVNTPRD</sequence>
<feature type="compositionally biased region" description="Basic and acidic residues" evidence="1">
    <location>
        <begin position="76"/>
        <end position="97"/>
    </location>
</feature>